<dbReference type="Proteomes" id="UP001596056">
    <property type="component" value="Unassembled WGS sequence"/>
</dbReference>
<protein>
    <submittedName>
        <fullName evidence="2">STAS domain-containing protein</fullName>
    </submittedName>
</protein>
<evidence type="ECO:0000313" key="2">
    <source>
        <dbReference type="EMBL" id="MFC5568222.1"/>
    </source>
</evidence>
<dbReference type="CDD" id="cd07043">
    <property type="entry name" value="STAS_anti-anti-sigma_factors"/>
    <property type="match status" value="1"/>
</dbReference>
<proteinExistence type="predicted"/>
<name>A0ABW0SGT7_9RHOB</name>
<accession>A0ABW0SGT7</accession>
<comment type="caution">
    <text evidence="2">The sequence shown here is derived from an EMBL/GenBank/DDBJ whole genome shotgun (WGS) entry which is preliminary data.</text>
</comment>
<evidence type="ECO:0000313" key="3">
    <source>
        <dbReference type="Proteomes" id="UP001596056"/>
    </source>
</evidence>
<dbReference type="SUPFAM" id="SSF52091">
    <property type="entry name" value="SpoIIaa-like"/>
    <property type="match status" value="1"/>
</dbReference>
<dbReference type="InterPro" id="IPR036513">
    <property type="entry name" value="STAS_dom_sf"/>
</dbReference>
<dbReference type="EMBL" id="JBHSNA010000031">
    <property type="protein sequence ID" value="MFC5568222.1"/>
    <property type="molecule type" value="Genomic_DNA"/>
</dbReference>
<dbReference type="InterPro" id="IPR058548">
    <property type="entry name" value="MlaB-like_STAS"/>
</dbReference>
<evidence type="ECO:0000259" key="1">
    <source>
        <dbReference type="PROSITE" id="PS50801"/>
    </source>
</evidence>
<dbReference type="PROSITE" id="PS50801">
    <property type="entry name" value="STAS"/>
    <property type="match status" value="1"/>
</dbReference>
<dbReference type="Pfam" id="PF13466">
    <property type="entry name" value="STAS_2"/>
    <property type="match status" value="1"/>
</dbReference>
<gene>
    <name evidence="2" type="ORF">ACFPOC_17600</name>
</gene>
<sequence length="94" mass="9902">MTILTLDLPERLDLAAVGALAQELLSHRGCPLDVNASTVARIGTPGLQVLLSAARTWRSDGHGFRLSNPSPVIEEAARTLGIELDDLMAEGGAK</sequence>
<dbReference type="InterPro" id="IPR002645">
    <property type="entry name" value="STAS_dom"/>
</dbReference>
<dbReference type="RefSeq" id="WP_209843249.1">
    <property type="nucleotide sequence ID" value="NZ_JAGGJP010000027.1"/>
</dbReference>
<organism evidence="2 3">
    <name type="scientific">Rubellimicrobium aerolatum</name>
    <dbReference type="NCBI Taxonomy" id="490979"/>
    <lineage>
        <taxon>Bacteria</taxon>
        <taxon>Pseudomonadati</taxon>
        <taxon>Pseudomonadota</taxon>
        <taxon>Alphaproteobacteria</taxon>
        <taxon>Rhodobacterales</taxon>
        <taxon>Roseobacteraceae</taxon>
        <taxon>Rubellimicrobium</taxon>
    </lineage>
</organism>
<feature type="domain" description="STAS" evidence="1">
    <location>
        <begin position="1"/>
        <end position="94"/>
    </location>
</feature>
<keyword evidence="3" id="KW-1185">Reference proteome</keyword>
<dbReference type="Gene3D" id="3.30.750.24">
    <property type="entry name" value="STAS domain"/>
    <property type="match status" value="1"/>
</dbReference>
<reference evidence="3" key="1">
    <citation type="journal article" date="2019" name="Int. J. Syst. Evol. Microbiol.">
        <title>The Global Catalogue of Microorganisms (GCM) 10K type strain sequencing project: providing services to taxonomists for standard genome sequencing and annotation.</title>
        <authorList>
            <consortium name="The Broad Institute Genomics Platform"/>
            <consortium name="The Broad Institute Genome Sequencing Center for Infectious Disease"/>
            <person name="Wu L."/>
            <person name="Ma J."/>
        </authorList>
    </citation>
    <scope>NUCLEOTIDE SEQUENCE [LARGE SCALE GENOMIC DNA]</scope>
    <source>
        <strain evidence="3">KACC 11588</strain>
    </source>
</reference>